<dbReference type="AlphaFoldDB" id="A0A0R2BLD2"/>
<accession>A0A0R2BLD2</accession>
<comment type="caution">
    <text evidence="3">The sequence shown here is derived from an EMBL/GenBank/DDBJ whole genome shotgun (WGS) entry which is preliminary data.</text>
</comment>
<dbReference type="RefSeq" id="WP_056996421.1">
    <property type="nucleotide sequence ID" value="NZ_AYYR01000023.1"/>
</dbReference>
<dbReference type="EMBL" id="AYYR01000023">
    <property type="protein sequence ID" value="KRM76582.1"/>
    <property type="molecule type" value="Genomic_DNA"/>
</dbReference>
<dbReference type="Proteomes" id="UP000051845">
    <property type="component" value="Unassembled WGS sequence"/>
</dbReference>
<sequence length="352" mass="39262">MAKMVTLKELATLKRPEASVLTLSVNLDKLNYQETEQLKLKNALQEIHNLTTVSTEIPGDEIVAQINHLFDQGLPYRGLSIFANLDGDEILYLPRNSVQTVHLSVAGGPDLLSILKEAPNQDYYLLQLEQTDFSVYSLEEQQLTTLKLPDSPGNLTDALGTEKRGGSLNYKATPGQSQYHGHNETSREKDIDQERYYRIIVDFLAADPKLDNRPIVLMGLPQNLTLFTQVAGNRLNLADISIRRSVTDLSPKELGSLAGKTITDHEKDATSRDVAGLDTHRLLTEMAQIRTALMENRIQQLVINAQHHIEPTEREEYDAINGVISEALAKNDQIIVLRDQAPEMAPVSAVTY</sequence>
<protein>
    <recommendedName>
        <fullName evidence="2">Bacterial archaeo-eukaryotic release factor family 6 domain-containing protein</fullName>
    </recommendedName>
</protein>
<dbReference type="InterPro" id="IPR040628">
    <property type="entry name" value="BaeRF_family6"/>
</dbReference>
<gene>
    <name evidence="3" type="ORF">FC82_GL001270</name>
</gene>
<organism evidence="3 4">
    <name type="scientific">Secundilactobacillus collinoides DSM 20515 = JCM 1123</name>
    <dbReference type="NCBI Taxonomy" id="1423733"/>
    <lineage>
        <taxon>Bacteria</taxon>
        <taxon>Bacillati</taxon>
        <taxon>Bacillota</taxon>
        <taxon>Bacilli</taxon>
        <taxon>Lactobacillales</taxon>
        <taxon>Lactobacillaceae</taxon>
        <taxon>Secundilactobacillus</taxon>
    </lineage>
</organism>
<dbReference type="Pfam" id="PF18848">
    <property type="entry name" value="baeRF_family6"/>
    <property type="match status" value="1"/>
</dbReference>
<feature type="region of interest" description="Disordered" evidence="1">
    <location>
        <begin position="161"/>
        <end position="188"/>
    </location>
</feature>
<evidence type="ECO:0000313" key="4">
    <source>
        <dbReference type="Proteomes" id="UP000051845"/>
    </source>
</evidence>
<evidence type="ECO:0000259" key="2">
    <source>
        <dbReference type="Pfam" id="PF18848"/>
    </source>
</evidence>
<proteinExistence type="predicted"/>
<dbReference type="PATRIC" id="fig|1423733.4.peg.1338"/>
<name>A0A0R2BLD2_SECCO</name>
<feature type="domain" description="Bacterial archaeo-eukaryotic release factor family 6" evidence="2">
    <location>
        <begin position="121"/>
        <end position="262"/>
    </location>
</feature>
<evidence type="ECO:0000256" key="1">
    <source>
        <dbReference type="SAM" id="MobiDB-lite"/>
    </source>
</evidence>
<reference evidence="3 4" key="1">
    <citation type="journal article" date="2015" name="Genome Announc.">
        <title>Expanding the biotechnology potential of lactobacilli through comparative genomics of 213 strains and associated genera.</title>
        <authorList>
            <person name="Sun Z."/>
            <person name="Harris H.M."/>
            <person name="McCann A."/>
            <person name="Guo C."/>
            <person name="Argimon S."/>
            <person name="Zhang W."/>
            <person name="Yang X."/>
            <person name="Jeffery I.B."/>
            <person name="Cooney J.C."/>
            <person name="Kagawa T.F."/>
            <person name="Liu W."/>
            <person name="Song Y."/>
            <person name="Salvetti E."/>
            <person name="Wrobel A."/>
            <person name="Rasinkangas P."/>
            <person name="Parkhill J."/>
            <person name="Rea M.C."/>
            <person name="O'Sullivan O."/>
            <person name="Ritari J."/>
            <person name="Douillard F.P."/>
            <person name="Paul Ross R."/>
            <person name="Yang R."/>
            <person name="Briner A.E."/>
            <person name="Felis G.E."/>
            <person name="de Vos W.M."/>
            <person name="Barrangou R."/>
            <person name="Klaenhammer T.R."/>
            <person name="Caufield P.W."/>
            <person name="Cui Y."/>
            <person name="Zhang H."/>
            <person name="O'Toole P.W."/>
        </authorList>
    </citation>
    <scope>NUCLEOTIDE SEQUENCE [LARGE SCALE GENOMIC DNA]</scope>
    <source>
        <strain evidence="3 4">DSM 20515</strain>
    </source>
</reference>
<evidence type="ECO:0000313" key="3">
    <source>
        <dbReference type="EMBL" id="KRM76582.1"/>
    </source>
</evidence>